<evidence type="ECO:0000313" key="2">
    <source>
        <dbReference type="Proteomes" id="UP000736335"/>
    </source>
</evidence>
<dbReference type="EMBL" id="WIUZ02000015">
    <property type="protein sequence ID" value="KAF9780869.1"/>
    <property type="molecule type" value="Genomic_DNA"/>
</dbReference>
<dbReference type="SUPFAM" id="SSF81383">
    <property type="entry name" value="F-box domain"/>
    <property type="match status" value="1"/>
</dbReference>
<protein>
    <recommendedName>
        <fullName evidence="3">F-box domain-containing protein</fullName>
    </recommendedName>
</protein>
<reference evidence="1" key="2">
    <citation type="submission" date="2020-11" db="EMBL/GenBank/DDBJ databases">
        <authorList>
            <consortium name="DOE Joint Genome Institute"/>
            <person name="Kuo A."/>
            <person name="Miyauchi S."/>
            <person name="Kiss E."/>
            <person name="Drula E."/>
            <person name="Kohler A."/>
            <person name="Sanchez-Garcia M."/>
            <person name="Andreopoulos B."/>
            <person name="Barry K.W."/>
            <person name="Bonito G."/>
            <person name="Buee M."/>
            <person name="Carver A."/>
            <person name="Chen C."/>
            <person name="Cichocki N."/>
            <person name="Clum A."/>
            <person name="Culley D."/>
            <person name="Crous P.W."/>
            <person name="Fauchery L."/>
            <person name="Girlanda M."/>
            <person name="Hayes R."/>
            <person name="Keri Z."/>
            <person name="Labutti K."/>
            <person name="Lipzen A."/>
            <person name="Lombard V."/>
            <person name="Magnuson J."/>
            <person name="Maillard F."/>
            <person name="Morin E."/>
            <person name="Murat C."/>
            <person name="Nolan M."/>
            <person name="Ohm R."/>
            <person name="Pangilinan J."/>
            <person name="Pereira M."/>
            <person name="Perotto S."/>
            <person name="Peter M."/>
            <person name="Riley R."/>
            <person name="Sitrit Y."/>
            <person name="Stielow B."/>
            <person name="Szollosi G."/>
            <person name="Zifcakova L."/>
            <person name="Stursova M."/>
            <person name="Spatafora J.W."/>
            <person name="Tedersoo L."/>
            <person name="Vaario L.-M."/>
            <person name="Yamada A."/>
            <person name="Yan M."/>
            <person name="Wang P."/>
            <person name="Xu J."/>
            <person name="Bruns T."/>
            <person name="Baldrian P."/>
            <person name="Vilgalys R."/>
            <person name="Henrissat B."/>
            <person name="Grigoriev I.V."/>
            <person name="Hibbett D."/>
            <person name="Nagy L.G."/>
            <person name="Martin F.M."/>
        </authorList>
    </citation>
    <scope>NUCLEOTIDE SEQUENCE</scope>
    <source>
        <strain evidence="1">UH-Tt-Lm1</strain>
    </source>
</reference>
<dbReference type="OrthoDB" id="2788229at2759"/>
<dbReference type="InterPro" id="IPR036047">
    <property type="entry name" value="F-box-like_dom_sf"/>
</dbReference>
<accession>A0A9P6H7Q9</accession>
<dbReference type="Proteomes" id="UP000736335">
    <property type="component" value="Unassembled WGS sequence"/>
</dbReference>
<sequence length="359" mass="39982">MSCPFLPPELLDLIVDHLHDQPISLKSCCLVSKSWIPRARRNLFARIEFNSYSSSIESWRNAFPDPSLSPTHYTRVLEIIGLPTVGAAGAREFPWIHSFRRIVTLFVGTIGWSDDRLSLVHFRGLSPTLRSLSLYCASAPLPEIFGLICSFPLLEDLALHHEDPKCDLVGWTIPSTSPKLTGSLKLGGQNLSIIRGLLCLPGGLHFSKILVSRPVGDVESIMDLASRCRNTLESLRVKLFLHTVNSKMPSPLDLSRAPKLRDVGFEVGPLDIQWVVVTLKATKPKLLRQITIHSNGVSPEPTPEAVRGWRDLDHLLAGLWTSHSILPKISRRDCLQALAPSLLPELTSKGFKPEFGYEW</sequence>
<comment type="caution">
    <text evidence="1">The sequence shown here is derived from an EMBL/GenBank/DDBJ whole genome shotgun (WGS) entry which is preliminary data.</text>
</comment>
<evidence type="ECO:0008006" key="3">
    <source>
        <dbReference type="Google" id="ProtNLM"/>
    </source>
</evidence>
<evidence type="ECO:0000313" key="1">
    <source>
        <dbReference type="EMBL" id="KAF9780869.1"/>
    </source>
</evidence>
<keyword evidence="2" id="KW-1185">Reference proteome</keyword>
<name>A0A9P6H7Q9_9AGAM</name>
<dbReference type="AlphaFoldDB" id="A0A9P6H7Q9"/>
<reference evidence="1" key="1">
    <citation type="journal article" date="2020" name="Nat. Commun.">
        <title>Large-scale genome sequencing of mycorrhizal fungi provides insights into the early evolution of symbiotic traits.</title>
        <authorList>
            <person name="Miyauchi S."/>
            <person name="Kiss E."/>
            <person name="Kuo A."/>
            <person name="Drula E."/>
            <person name="Kohler A."/>
            <person name="Sanchez-Garcia M."/>
            <person name="Morin E."/>
            <person name="Andreopoulos B."/>
            <person name="Barry K.W."/>
            <person name="Bonito G."/>
            <person name="Buee M."/>
            <person name="Carver A."/>
            <person name="Chen C."/>
            <person name="Cichocki N."/>
            <person name="Clum A."/>
            <person name="Culley D."/>
            <person name="Crous P.W."/>
            <person name="Fauchery L."/>
            <person name="Girlanda M."/>
            <person name="Hayes R.D."/>
            <person name="Keri Z."/>
            <person name="LaButti K."/>
            <person name="Lipzen A."/>
            <person name="Lombard V."/>
            <person name="Magnuson J."/>
            <person name="Maillard F."/>
            <person name="Murat C."/>
            <person name="Nolan M."/>
            <person name="Ohm R.A."/>
            <person name="Pangilinan J."/>
            <person name="Pereira M.F."/>
            <person name="Perotto S."/>
            <person name="Peter M."/>
            <person name="Pfister S."/>
            <person name="Riley R."/>
            <person name="Sitrit Y."/>
            <person name="Stielow J.B."/>
            <person name="Szollosi G."/>
            <person name="Zifcakova L."/>
            <person name="Stursova M."/>
            <person name="Spatafora J.W."/>
            <person name="Tedersoo L."/>
            <person name="Vaario L.M."/>
            <person name="Yamada A."/>
            <person name="Yan M."/>
            <person name="Wang P."/>
            <person name="Xu J."/>
            <person name="Bruns T."/>
            <person name="Baldrian P."/>
            <person name="Vilgalys R."/>
            <person name="Dunand C."/>
            <person name="Henrissat B."/>
            <person name="Grigoriev I.V."/>
            <person name="Hibbett D."/>
            <person name="Nagy L.G."/>
            <person name="Martin F.M."/>
        </authorList>
    </citation>
    <scope>NUCLEOTIDE SEQUENCE</scope>
    <source>
        <strain evidence="1">UH-Tt-Lm1</strain>
    </source>
</reference>
<gene>
    <name evidence="1" type="ORF">BJ322DRAFT_1213514</name>
</gene>
<organism evidence="1 2">
    <name type="scientific">Thelephora terrestris</name>
    <dbReference type="NCBI Taxonomy" id="56493"/>
    <lineage>
        <taxon>Eukaryota</taxon>
        <taxon>Fungi</taxon>
        <taxon>Dikarya</taxon>
        <taxon>Basidiomycota</taxon>
        <taxon>Agaricomycotina</taxon>
        <taxon>Agaricomycetes</taxon>
        <taxon>Thelephorales</taxon>
        <taxon>Thelephoraceae</taxon>
        <taxon>Thelephora</taxon>
    </lineage>
</organism>
<proteinExistence type="predicted"/>